<dbReference type="Proteomes" id="UP001596072">
    <property type="component" value="Unassembled WGS sequence"/>
</dbReference>
<name>A0ABW0ZCF4_9ACTN</name>
<keyword evidence="2" id="KW-1185">Reference proteome</keyword>
<evidence type="ECO:0000313" key="1">
    <source>
        <dbReference type="EMBL" id="MFC5728531.1"/>
    </source>
</evidence>
<reference evidence="2" key="1">
    <citation type="journal article" date="2019" name="Int. J. Syst. Evol. Microbiol.">
        <title>The Global Catalogue of Microorganisms (GCM) 10K type strain sequencing project: providing services to taxonomists for standard genome sequencing and annotation.</title>
        <authorList>
            <consortium name="The Broad Institute Genomics Platform"/>
            <consortium name="The Broad Institute Genome Sequencing Center for Infectious Disease"/>
            <person name="Wu L."/>
            <person name="Ma J."/>
        </authorList>
    </citation>
    <scope>NUCLEOTIDE SEQUENCE [LARGE SCALE GENOMIC DNA]</scope>
    <source>
        <strain evidence="2">YIM 94188</strain>
    </source>
</reference>
<evidence type="ECO:0008006" key="3">
    <source>
        <dbReference type="Google" id="ProtNLM"/>
    </source>
</evidence>
<organism evidence="1 2">
    <name type="scientific">Nocardioides vastitatis</name>
    <dbReference type="NCBI Taxonomy" id="2568655"/>
    <lineage>
        <taxon>Bacteria</taxon>
        <taxon>Bacillati</taxon>
        <taxon>Actinomycetota</taxon>
        <taxon>Actinomycetes</taxon>
        <taxon>Propionibacteriales</taxon>
        <taxon>Nocardioidaceae</taxon>
        <taxon>Nocardioides</taxon>
    </lineage>
</organism>
<proteinExistence type="predicted"/>
<dbReference type="RefSeq" id="WP_136436912.1">
    <property type="nucleotide sequence ID" value="NZ_JBHSNS010000002.1"/>
</dbReference>
<evidence type="ECO:0000313" key="2">
    <source>
        <dbReference type="Proteomes" id="UP001596072"/>
    </source>
</evidence>
<sequence length="72" mass="7562">MTGSVEEIGGPGLDGVRAARQVIELSPLSVARGQSADHAQSVVDQQLTELVYQASVAAMSPVIQPSLLDFLR</sequence>
<accession>A0ABW0ZCF4</accession>
<protein>
    <recommendedName>
        <fullName evidence="3">Flagellin C-terminal domain-containing protein</fullName>
    </recommendedName>
</protein>
<comment type="caution">
    <text evidence="1">The sequence shown here is derived from an EMBL/GenBank/DDBJ whole genome shotgun (WGS) entry which is preliminary data.</text>
</comment>
<dbReference type="EMBL" id="JBHSNS010000002">
    <property type="protein sequence ID" value="MFC5728531.1"/>
    <property type="molecule type" value="Genomic_DNA"/>
</dbReference>
<gene>
    <name evidence="1" type="ORF">ACFPQB_06345</name>
</gene>